<dbReference type="RefSeq" id="WP_125482975.1">
    <property type="nucleotide sequence ID" value="NZ_FCON02000042.1"/>
</dbReference>
<reference evidence="1" key="1">
    <citation type="submission" date="2016-01" db="EMBL/GenBank/DDBJ databases">
        <authorList>
            <person name="Peeters C."/>
        </authorList>
    </citation>
    <scope>NUCLEOTIDE SEQUENCE [LARGE SCALE GENOMIC DNA]</scope>
    <source>
        <strain evidence="1">LMG 22940</strain>
    </source>
</reference>
<comment type="caution">
    <text evidence="1">The sequence shown here is derived from an EMBL/GenBank/DDBJ whole genome shotgun (WGS) entry which is preliminary data.</text>
</comment>
<keyword evidence="2" id="KW-1185">Reference proteome</keyword>
<evidence type="ECO:0000313" key="2">
    <source>
        <dbReference type="Proteomes" id="UP000054770"/>
    </source>
</evidence>
<accession>A0A158JJ14</accession>
<dbReference type="EMBL" id="FCON02000042">
    <property type="protein sequence ID" value="SAL68826.1"/>
    <property type="molecule type" value="Genomic_DNA"/>
</dbReference>
<protein>
    <submittedName>
        <fullName evidence="1">Uncharacterized protein</fullName>
    </submittedName>
</protein>
<name>A0A158JJ14_9BURK</name>
<dbReference type="Proteomes" id="UP000054770">
    <property type="component" value="Unassembled WGS sequence"/>
</dbReference>
<proteinExistence type="predicted"/>
<dbReference type="AlphaFoldDB" id="A0A158JJ14"/>
<organism evidence="1 2">
    <name type="scientific">Caballeronia choica</name>
    <dbReference type="NCBI Taxonomy" id="326476"/>
    <lineage>
        <taxon>Bacteria</taxon>
        <taxon>Pseudomonadati</taxon>
        <taxon>Pseudomonadota</taxon>
        <taxon>Betaproteobacteria</taxon>
        <taxon>Burkholderiales</taxon>
        <taxon>Burkholderiaceae</taxon>
        <taxon>Caballeronia</taxon>
    </lineage>
</organism>
<sequence>MADLTINVNGKATDKSYDACVGERLNFSVTCSKGIVVDPRWHVSGAAVCGDFQMTNNRSTETLATIGDGITASWCFTCTGQARVIFDVKIDGKTHAANLNISISTAKIVEFSAKTDDIHIGLVDSEFHQQGALYLTFGGLKSTKKPGIEWTAKLIGSPSKAGSYAFVQLMKIHRQKSLNKNLLVNMSGSSDGEWVLDEDVFYGTSESTDPRFKQKDGEPEDFITARWPCESTLIKGEDSPATPLFVNMPKEEHLKFDEIMVEEHFQTHLMFRPNVPDSIWVSIARLDWFWKASAQFTKAKEGENGKWTLLGKDFEIDPIASKGYDLPIWSKNRNKILKV</sequence>
<evidence type="ECO:0000313" key="1">
    <source>
        <dbReference type="EMBL" id="SAL68826.1"/>
    </source>
</evidence>
<gene>
    <name evidence="1" type="ORF">AWB68_03893</name>
</gene>